<dbReference type="PANTHER" id="PTHR35370">
    <property type="entry name" value="CYTOPLASMIC PROTEIN-RELATED-RELATED"/>
    <property type="match status" value="1"/>
</dbReference>
<dbReference type="RefSeq" id="WP_084090688.1">
    <property type="nucleotide sequence ID" value="NZ_FWXD01000010.1"/>
</dbReference>
<dbReference type="STRING" id="1121001.SAMN02745857_02035"/>
<accession>A0A1W1XME0</accession>
<dbReference type="PIRSF" id="PIRSF028304">
    <property type="entry name" value="UCP028304"/>
    <property type="match status" value="1"/>
</dbReference>
<dbReference type="OrthoDB" id="9763676at2"/>
<sequence>MVNQRFLELYNQELRHVRETGREFAQQYPDIAARLGDFEGISDPYVERMVEAFAFLTARVQLKQESAFPQFTSQLLRCAYPNWGSPTPSMAIVAMAPSRAAAGLLEGYAIPRGTRLSSQSVPGIDGVCEFVTAQQVKVWPLAISACRYLPGRPQEAAHPSTQAKLEVTLEANTGADLTRMRIDDLCVHLTGADDVAGRLTEQVLGRSVAIRVSAPEGPEPRRFTELRLDALAPIGFRDDEAMLEHATAAFAGYRMLHEYFAFPQRFRYFRLAGAQLAQAIAKHAVNNRVNIVFYLSSSDASLAGAVDRDNLLLFTTPVINLFQRRTDRILVNQLATEYHVVPDRRRPLSYEVYDVLSLEGYAADANDFTRFAPLFAPADAREWAPSRAMFSLRRSPRLIQNLSGAQAQLGNYRYSDVFVSLVDRDNVPYRNDLAQIGGDILVTNGALPILCPKGSSHDLAMTDSAPVDGIRFIAGPTEPSSALAEGDTPWRLINLLSLNYLYLHDQTEGAAAAAVKELLSLHALLVSGRNHAHAQALQQVQTRVVTRPYPGGGPIVYARGVKVDLTFDEMPFGGSSAFVLGLVMQHYLKQHAHLNSFVETTLHGLGRKDIKTWPAQLGHKGLI</sequence>
<dbReference type="AlphaFoldDB" id="A0A1W1XME0"/>
<gene>
    <name evidence="1" type="ORF">SAMN02745857_02035</name>
</gene>
<dbReference type="InterPro" id="IPR010272">
    <property type="entry name" value="T6SS_TssF"/>
</dbReference>
<dbReference type="PANTHER" id="PTHR35370:SF1">
    <property type="entry name" value="TYPE VI SECRETION SYSTEM COMPONENT TSSF1"/>
    <property type="match status" value="1"/>
</dbReference>
<keyword evidence="2" id="KW-1185">Reference proteome</keyword>
<dbReference type="Proteomes" id="UP000192761">
    <property type="component" value="Unassembled WGS sequence"/>
</dbReference>
<dbReference type="Pfam" id="PF05947">
    <property type="entry name" value="T6SS_TssF"/>
    <property type="match status" value="1"/>
</dbReference>
<evidence type="ECO:0000313" key="1">
    <source>
        <dbReference type="EMBL" id="SMC25015.1"/>
    </source>
</evidence>
<protein>
    <submittedName>
        <fullName evidence="1">Type VI secretion system protein ImpG</fullName>
    </submittedName>
</protein>
<proteinExistence type="predicted"/>
<reference evidence="1 2" key="1">
    <citation type="submission" date="2017-04" db="EMBL/GenBank/DDBJ databases">
        <authorList>
            <person name="Afonso C.L."/>
            <person name="Miller P.J."/>
            <person name="Scott M.A."/>
            <person name="Spackman E."/>
            <person name="Goraichik I."/>
            <person name="Dimitrov K.M."/>
            <person name="Suarez D.L."/>
            <person name="Swayne D.E."/>
        </authorList>
    </citation>
    <scope>NUCLEOTIDE SEQUENCE [LARGE SCALE GENOMIC DNA]</scope>
    <source>
        <strain evidence="1 2">DSM 23236</strain>
    </source>
</reference>
<evidence type="ECO:0000313" key="2">
    <source>
        <dbReference type="Proteomes" id="UP000192761"/>
    </source>
</evidence>
<dbReference type="NCBIfam" id="TIGR03359">
    <property type="entry name" value="VI_chp_6"/>
    <property type="match status" value="1"/>
</dbReference>
<dbReference type="EMBL" id="FWXD01000010">
    <property type="protein sequence ID" value="SMC25015.1"/>
    <property type="molecule type" value="Genomic_DNA"/>
</dbReference>
<organism evidence="1 2">
    <name type="scientific">Andreprevotia lacus DSM 23236</name>
    <dbReference type="NCBI Taxonomy" id="1121001"/>
    <lineage>
        <taxon>Bacteria</taxon>
        <taxon>Pseudomonadati</taxon>
        <taxon>Pseudomonadota</taxon>
        <taxon>Betaproteobacteria</taxon>
        <taxon>Neisseriales</taxon>
        <taxon>Chitinibacteraceae</taxon>
        <taxon>Andreprevotia</taxon>
    </lineage>
</organism>
<name>A0A1W1XME0_9NEIS</name>